<organism evidence="1">
    <name type="scientific">Siphoviridae sp. ct8M020</name>
    <dbReference type="NCBI Taxonomy" id="2825362"/>
    <lineage>
        <taxon>Viruses</taxon>
        <taxon>Duplodnaviria</taxon>
        <taxon>Heunggongvirae</taxon>
        <taxon>Uroviricota</taxon>
        <taxon>Caudoviricetes</taxon>
    </lineage>
</organism>
<reference evidence="1" key="1">
    <citation type="journal article" date="2021" name="Proc. Natl. Acad. Sci. U.S.A.">
        <title>A Catalog of Tens of Thousands of Viruses from Human Metagenomes Reveals Hidden Associations with Chronic Diseases.</title>
        <authorList>
            <person name="Tisza M.J."/>
            <person name="Buck C.B."/>
        </authorList>
    </citation>
    <scope>NUCLEOTIDE SEQUENCE</scope>
    <source>
        <strain evidence="1">Ct8M020</strain>
    </source>
</reference>
<dbReference type="EMBL" id="BK015449">
    <property type="protein sequence ID" value="DAE07403.1"/>
    <property type="molecule type" value="Genomic_DNA"/>
</dbReference>
<name>A0A8S5PLQ9_9CAUD</name>
<evidence type="ECO:0000313" key="1">
    <source>
        <dbReference type="EMBL" id="DAE07403.1"/>
    </source>
</evidence>
<protein>
    <submittedName>
        <fullName evidence="1">Uncharacterized protein</fullName>
    </submittedName>
</protein>
<accession>A0A8S5PLQ9</accession>
<proteinExistence type="predicted"/>
<sequence length="42" mass="4649">MGLRYLTPLNDVRNLMGEADSSLFISFQTNLYQIASDVLQGG</sequence>